<keyword evidence="6" id="KW-1185">Reference proteome</keyword>
<dbReference type="Pfam" id="PF13499">
    <property type="entry name" value="EF-hand_7"/>
    <property type="match status" value="1"/>
</dbReference>
<dbReference type="GO" id="GO:0005509">
    <property type="term" value="F:calcium ion binding"/>
    <property type="evidence" value="ECO:0007669"/>
    <property type="project" value="InterPro"/>
</dbReference>
<keyword evidence="2" id="KW-0106">Calcium</keyword>
<proteinExistence type="predicted"/>
<dbReference type="CDD" id="cd00051">
    <property type="entry name" value="EFh"/>
    <property type="match status" value="1"/>
</dbReference>
<feature type="compositionally biased region" description="Low complexity" evidence="3">
    <location>
        <begin position="22"/>
        <end position="33"/>
    </location>
</feature>
<dbReference type="Gene3D" id="1.10.238.10">
    <property type="entry name" value="EF-hand"/>
    <property type="match status" value="1"/>
</dbReference>
<dbReference type="KEGG" id="bvg:104882859"/>
<dbReference type="PROSITE" id="PS00018">
    <property type="entry name" value="EF_HAND_1"/>
    <property type="match status" value="2"/>
</dbReference>
<dbReference type="OrthoDB" id="1716625at2759"/>
<protein>
    <recommendedName>
        <fullName evidence="4">EF-hand domain-containing protein</fullName>
    </recommendedName>
</protein>
<dbReference type="PROSITE" id="PS50222">
    <property type="entry name" value="EF_HAND_2"/>
    <property type="match status" value="1"/>
</dbReference>
<dbReference type="FunFam" id="1.10.238.10:FF:000003">
    <property type="entry name" value="Calmodulin A"/>
    <property type="match status" value="1"/>
</dbReference>
<reference evidence="5 6" key="1">
    <citation type="journal article" date="2014" name="Nature">
        <title>The genome of the recently domesticated crop plant sugar beet (Beta vulgaris).</title>
        <authorList>
            <person name="Dohm J.C."/>
            <person name="Minoche A.E."/>
            <person name="Holtgrawe D."/>
            <person name="Capella-Gutierrez S."/>
            <person name="Zakrzewski F."/>
            <person name="Tafer H."/>
            <person name="Rupp O."/>
            <person name="Sorensen T.R."/>
            <person name="Stracke R."/>
            <person name="Reinhardt R."/>
            <person name="Goesmann A."/>
            <person name="Kraft T."/>
            <person name="Schulz B."/>
            <person name="Stadler P.F."/>
            <person name="Schmidt T."/>
            <person name="Gabaldon T."/>
            <person name="Lehrach H."/>
            <person name="Weisshaar B."/>
            <person name="Himmelbauer H."/>
        </authorList>
    </citation>
    <scope>NUCLEOTIDE SEQUENCE [LARGE SCALE GENOMIC DNA]</scope>
    <source>
        <tissue evidence="5">Taproot</tissue>
    </source>
</reference>
<dbReference type="AlphaFoldDB" id="A0A7G2RLU5"/>
<sequence length="476" mass="53861">MDPPPTSFPGGGRLSRTNSGNPASYASSVSPAPRNASTWDSLPIWWPSGFREASDISGRRVSEMTNFPAADNFCASGMIVPRKASVWDAMSCTGTHVSVTHIAGRTATWNASRASSTHISACASTMAKSRSRVSETKITNPKATDFHDHRPQWDALVAGRFARIFTANEGFTWWSSWMFETAAMTSDKIRGSYVGNIDYIFRMDNGNRDIAMADIETIMYVYGVENTSAQDIVKKIDPKKRGTFNINFHNKQILLASTIKFSEMKQPSLSSLRHASKCDQENLLSPFHFSRYLIEALKGRYLGKEPRFMILGIYSILGVLEGSTNRKFTTKDVTKFTRLWKVINFHEAEDLINIIKDDYNGDISCSSFYNLLYCRSYSGKQRIRMFDTLEQQNPSLFFPLIDKDEDGFLSSADLRSFAAIFGRFPLEEAIDRMTRKFDMDGDGKINIDDFRRTMAPIFDGMTWEFWLVAILLTFEL</sequence>
<dbReference type="InterPro" id="IPR018247">
    <property type="entry name" value="EF_Hand_1_Ca_BS"/>
</dbReference>
<evidence type="ECO:0000256" key="3">
    <source>
        <dbReference type="SAM" id="MobiDB-lite"/>
    </source>
</evidence>
<dbReference type="InterPro" id="IPR050145">
    <property type="entry name" value="Centrin_CML-like"/>
</dbReference>
<dbReference type="Proteomes" id="UP000035740">
    <property type="component" value="Unassembled WGS sequence"/>
</dbReference>
<dbReference type="InterPro" id="IPR011992">
    <property type="entry name" value="EF-hand-dom_pair"/>
</dbReference>
<evidence type="ECO:0000256" key="2">
    <source>
        <dbReference type="ARBA" id="ARBA00022837"/>
    </source>
</evidence>
<evidence type="ECO:0000259" key="4">
    <source>
        <dbReference type="PROSITE" id="PS50222"/>
    </source>
</evidence>
<dbReference type="EMBL" id="KQ090362">
    <property type="protein sequence ID" value="KMS96698.1"/>
    <property type="molecule type" value="Genomic_DNA"/>
</dbReference>
<dbReference type="Gramene" id="KMS96698">
    <property type="protein sequence ID" value="KMS96698"/>
    <property type="gene ID" value="BVRB_8g200040"/>
</dbReference>
<name>A0A7G2RLU5_BETVV</name>
<gene>
    <name evidence="5" type="ORF">BVRB_8g200040</name>
</gene>
<accession>A0A7G2RLU5</accession>
<keyword evidence="1" id="KW-0677">Repeat</keyword>
<feature type="region of interest" description="Disordered" evidence="3">
    <location>
        <begin position="1"/>
        <end position="36"/>
    </location>
</feature>
<evidence type="ECO:0000256" key="1">
    <source>
        <dbReference type="ARBA" id="ARBA00022737"/>
    </source>
</evidence>
<organism evidence="5 6">
    <name type="scientific">Beta vulgaris subsp. vulgaris</name>
    <name type="common">Beet</name>
    <dbReference type="NCBI Taxonomy" id="3555"/>
    <lineage>
        <taxon>Eukaryota</taxon>
        <taxon>Viridiplantae</taxon>
        <taxon>Streptophyta</taxon>
        <taxon>Embryophyta</taxon>
        <taxon>Tracheophyta</taxon>
        <taxon>Spermatophyta</taxon>
        <taxon>Magnoliopsida</taxon>
        <taxon>eudicotyledons</taxon>
        <taxon>Gunneridae</taxon>
        <taxon>Pentapetalae</taxon>
        <taxon>Caryophyllales</taxon>
        <taxon>Chenopodiaceae</taxon>
        <taxon>Betoideae</taxon>
        <taxon>Beta</taxon>
    </lineage>
</organism>
<evidence type="ECO:0000313" key="6">
    <source>
        <dbReference type="Proteomes" id="UP000035740"/>
    </source>
</evidence>
<evidence type="ECO:0000313" key="5">
    <source>
        <dbReference type="EMBL" id="KMS96698.1"/>
    </source>
</evidence>
<dbReference type="InterPro" id="IPR002048">
    <property type="entry name" value="EF_hand_dom"/>
</dbReference>
<feature type="domain" description="EF-hand" evidence="4">
    <location>
        <begin position="425"/>
        <end position="460"/>
    </location>
</feature>
<comment type="caution">
    <text evidence="5">The sequence shown here is derived from an EMBL/GenBank/DDBJ whole genome shotgun (WGS) entry which is preliminary data.</text>
</comment>
<dbReference type="SUPFAM" id="SSF47473">
    <property type="entry name" value="EF-hand"/>
    <property type="match status" value="1"/>
</dbReference>
<dbReference type="PANTHER" id="PTHR23050">
    <property type="entry name" value="CALCIUM BINDING PROTEIN"/>
    <property type="match status" value="1"/>
</dbReference>
<dbReference type="OMA" id="HISACAS"/>